<gene>
    <name evidence="1" type="ORF">KPL71_021090</name>
</gene>
<comment type="caution">
    <text evidence="1">The sequence shown here is derived from an EMBL/GenBank/DDBJ whole genome shotgun (WGS) entry which is preliminary data.</text>
</comment>
<evidence type="ECO:0000313" key="2">
    <source>
        <dbReference type="Proteomes" id="UP000829398"/>
    </source>
</evidence>
<keyword evidence="1" id="KW-0548">Nucleotidyltransferase</keyword>
<organism evidence="1 2">
    <name type="scientific">Citrus sinensis</name>
    <name type="common">Sweet orange</name>
    <name type="synonym">Citrus aurantium var. sinensis</name>
    <dbReference type="NCBI Taxonomy" id="2711"/>
    <lineage>
        <taxon>Eukaryota</taxon>
        <taxon>Viridiplantae</taxon>
        <taxon>Streptophyta</taxon>
        <taxon>Embryophyta</taxon>
        <taxon>Tracheophyta</taxon>
        <taxon>Spermatophyta</taxon>
        <taxon>Magnoliopsida</taxon>
        <taxon>eudicotyledons</taxon>
        <taxon>Gunneridae</taxon>
        <taxon>Pentapetalae</taxon>
        <taxon>rosids</taxon>
        <taxon>malvids</taxon>
        <taxon>Sapindales</taxon>
        <taxon>Rutaceae</taxon>
        <taxon>Aurantioideae</taxon>
        <taxon>Citrus</taxon>
    </lineage>
</organism>
<accession>A0ACB8JCK1</accession>
<reference evidence="2" key="1">
    <citation type="journal article" date="2023" name="Hortic. Res.">
        <title>A chromosome-level phased genome enabling allele-level studies in sweet orange: a case study on citrus Huanglongbing tolerance.</title>
        <authorList>
            <person name="Wu B."/>
            <person name="Yu Q."/>
            <person name="Deng Z."/>
            <person name="Duan Y."/>
            <person name="Luo F."/>
            <person name="Gmitter F. Jr."/>
        </authorList>
    </citation>
    <scope>NUCLEOTIDE SEQUENCE [LARGE SCALE GENOMIC DNA]</scope>
    <source>
        <strain evidence="2">cv. Valencia</strain>
    </source>
</reference>
<protein>
    <submittedName>
        <fullName evidence="1">Reverse transcriptase/RNA-dependent DNA polymerase</fullName>
    </submittedName>
</protein>
<proteinExistence type="predicted"/>
<keyword evidence="1" id="KW-0695">RNA-directed DNA polymerase</keyword>
<dbReference type="Proteomes" id="UP000829398">
    <property type="component" value="Chromosome 7"/>
</dbReference>
<sequence>MDKDFLWDLGGKIGSVEEVQTDDNGDCIGEYARIRVSINITQPLERTLFLKQEDEIDIPMSVVYERLPNFCYCCGIIGHQYKECGKYQDQPREDLPYGSWMKALTVGGFTKRNQNKGIWNYGAGKSDAKSASSENHSFQQQQGQNQENPIGANELIPSEKEMGQTMEHAKNDVIGGVAEQQLMQGVIQSVDKEQNDGHKQAEKSGNTTAPRKMGTQAGNGIPKEREKMQISHEEEAGKIDGPELVFLCETNVSTMQMNVIANKLSFENCLAVNGNGRGGGIAMLWKSDIGVQINSYSQHHIDAETQMPNGNRMRVTGVYGHPEISQKKHTWMLLRRLAVLSSSPWLCCGDFNEILHLDEKRGGNDRNVNLINDFREGLRDCGLKDVGYRGCAFTWNNGRYGKGFVEERLDRFVCSKAWSDRFVDCAASNLDTWTSDNCPVLMAVQERREGMNQRGRHSSRIHYEDMWSLYDPSQDQIAAALEGINPRVSASMNASLGEPFTAEEVLETLSQMCPTKAPGPDGLPALFYQKHWHTVKEGVLTTCLHILNSQGLPLMIGRKRSSFFNDIKLKVSNKISSWQHKFFSCGGKEVLIKAAVQAILAYAMSVFKIPMGVCDDIKKIVAKFWWGSKREGRNIHWAKWEKISQAKCLGGMRFRDFSSFNRALLAKQGWRIQQCPDSLVARPSTFQPVVKPSLPPNAMVSELINEANCWDEKRIYEHFDKMDADLITKIPLPRRPREDELIWHYGKNGQFSVKSGYQTALQIKFPAMPSSSVVSKNEWNIIWSLALPQKIRIFAWRAAKNQLPSAENLWKKKIIHEPTCQVCKMGMKNVFHTLVACKSAEKVWKLIHFDDDIHAAHSHDILSLLHAMKRMRSRDDLELLVTIFWVKWNARNQLIFKGNREKPHIMVAKAEAMIATYKRVHSPAEACSETEQRVPPQTWNPPQDGFVKVNIDVAISSEKNIVGLGAVIRDVLGYVTAAAIKVSKFHRDVSYAEAEAMEWGMLVARDAKVKDVIVESDSQGVVNLVNNKQGSRSEIYWVVSEIQKLAANFEHVCIKYTPRSCNIIAHSLAKLALEKCETVVWKGSYPSQVMYLFSSLI</sequence>
<name>A0ACB8JCK1_CITSI</name>
<dbReference type="EMBL" id="CM039176">
    <property type="protein sequence ID" value="KAH9715527.1"/>
    <property type="molecule type" value="Genomic_DNA"/>
</dbReference>
<keyword evidence="2" id="KW-1185">Reference proteome</keyword>
<evidence type="ECO:0000313" key="1">
    <source>
        <dbReference type="EMBL" id="KAH9715527.1"/>
    </source>
</evidence>
<keyword evidence="1" id="KW-0808">Transferase</keyword>